<dbReference type="SMART" id="SM00507">
    <property type="entry name" value="HNHc"/>
    <property type="match status" value="1"/>
</dbReference>
<dbReference type="Proteomes" id="UP000195217">
    <property type="component" value="Unassembled WGS sequence"/>
</dbReference>
<dbReference type="InterPro" id="IPR000477">
    <property type="entry name" value="RT_dom"/>
</dbReference>
<evidence type="ECO:0000313" key="3">
    <source>
        <dbReference type="Proteomes" id="UP000195217"/>
    </source>
</evidence>
<evidence type="ECO:0000313" key="2">
    <source>
        <dbReference type="EMBL" id="OTZ33537.1"/>
    </source>
</evidence>
<dbReference type="NCBIfam" id="TIGR04416">
    <property type="entry name" value="group_II_RT_mat"/>
    <property type="match status" value="1"/>
</dbReference>
<dbReference type="InterPro" id="IPR043502">
    <property type="entry name" value="DNA/RNA_pol_sf"/>
</dbReference>
<keyword evidence="2" id="KW-0808">Transferase</keyword>
<keyword evidence="2" id="KW-0548">Nucleotidyltransferase</keyword>
<accession>A0A9X6G553</accession>
<dbReference type="CDD" id="cd01651">
    <property type="entry name" value="RT_G2_intron"/>
    <property type="match status" value="1"/>
</dbReference>
<organism evidence="2 3">
    <name type="scientific">Bacillus thuringiensis subsp. darmstadiensis</name>
    <dbReference type="NCBI Taxonomy" id="132264"/>
    <lineage>
        <taxon>Bacteria</taxon>
        <taxon>Bacillati</taxon>
        <taxon>Bacillota</taxon>
        <taxon>Bacilli</taxon>
        <taxon>Bacillales</taxon>
        <taxon>Bacillaceae</taxon>
        <taxon>Bacillus</taxon>
        <taxon>Bacillus cereus group</taxon>
    </lineage>
</organism>
<dbReference type="PANTHER" id="PTHR34047:SF8">
    <property type="entry name" value="PROTEIN YKFC"/>
    <property type="match status" value="1"/>
</dbReference>
<feature type="domain" description="Reverse transcriptase" evidence="1">
    <location>
        <begin position="81"/>
        <end position="336"/>
    </location>
</feature>
<gene>
    <name evidence="2" type="ORF">BK761_12985</name>
</gene>
<evidence type="ECO:0000259" key="1">
    <source>
        <dbReference type="PROSITE" id="PS50878"/>
    </source>
</evidence>
<dbReference type="RefSeq" id="WP_000914979.1">
    <property type="nucleotide sequence ID" value="NZ_NFEA01000035.1"/>
</dbReference>
<dbReference type="Gene3D" id="1.10.30.50">
    <property type="match status" value="1"/>
</dbReference>
<dbReference type="EMBL" id="NFEA01000035">
    <property type="protein sequence ID" value="OTZ33537.1"/>
    <property type="molecule type" value="Genomic_DNA"/>
</dbReference>
<dbReference type="CDD" id="cd00085">
    <property type="entry name" value="HNHc"/>
    <property type="match status" value="1"/>
</dbReference>
<dbReference type="InterPro" id="IPR030931">
    <property type="entry name" value="Group_II_RT_mat"/>
</dbReference>
<dbReference type="InterPro" id="IPR051083">
    <property type="entry name" value="GrpII_Intron_Splice-Mob/Def"/>
</dbReference>
<dbReference type="GO" id="GO:0003964">
    <property type="term" value="F:RNA-directed DNA polymerase activity"/>
    <property type="evidence" value="ECO:0007669"/>
    <property type="project" value="UniProtKB-KW"/>
</dbReference>
<dbReference type="Pfam" id="PF00078">
    <property type="entry name" value="RVT_1"/>
    <property type="match status" value="1"/>
</dbReference>
<dbReference type="AlphaFoldDB" id="A0A9X6G553"/>
<dbReference type="InterPro" id="IPR003615">
    <property type="entry name" value="HNH_nuc"/>
</dbReference>
<name>A0A9X6G553_BACUD</name>
<dbReference type="PROSITE" id="PS50878">
    <property type="entry name" value="RT_POL"/>
    <property type="match status" value="1"/>
</dbReference>
<dbReference type="PANTHER" id="PTHR34047">
    <property type="entry name" value="NUCLEAR INTRON MATURASE 1, MITOCHONDRIAL-RELATED"/>
    <property type="match status" value="1"/>
</dbReference>
<reference evidence="2 3" key="1">
    <citation type="submission" date="2016-10" db="EMBL/GenBank/DDBJ databases">
        <title>Comparative genomics of Bacillus thuringiensis reveals a path to pathogens against multiple invertebrate hosts.</title>
        <authorList>
            <person name="Zheng J."/>
            <person name="Gao Q."/>
            <person name="Liu H."/>
            <person name="Peng D."/>
            <person name="Ruan L."/>
            <person name="Sun M."/>
        </authorList>
    </citation>
    <scope>NUCLEOTIDE SEQUENCE [LARGE SCALE GENOMIC DNA]</scope>
    <source>
        <strain evidence="2">BGSC 4M3</strain>
    </source>
</reference>
<sequence length="622" mass="72525">MLKKTKLRHSEYYDMQTKYDELYSNSLNGNNFYKLIDIIGSEENIRLAYRNIKTNKGSNTAGVDNLTIKDIWHLNDTKIVHEVRKRLNNYQPQAVKRVLIPKEGSDKKRPLGIPTIWDRLVQQSILQVLEPICEAKFHNHSYGFRPNRSTHHALSRVVSLINIGHQHYCVDIDIKGFFDNVCHKKLLRQMWTLGIRDKSLLCVISKILKSEIEGEGIPNKGTPQGGIISPLLSNIVLNELDWWISSQWETYKPHRISTRHLGFRQYARKYTNLKCGYVVRYADDFKIMCRTYDEAQRFYHATVDFLKSRLGLEINAKKSKVVNLKKNSSDFLGFKIKVVKQGKAKFGHIAKTSMSDKAITKAKRQLKERIKGIQKEPTSEKVTQFNSTLLGIQNYFKYAVTIYMDLTEVNYSLRRVMRTRLRNNMKHMKFCETSVNFKRKTKGIQPNSKIYVVQNTPLLPVTGIHHKNPWNFSQVICNYTETGRNKVHSNLKAIPKDVLNQVMRTYSKNKSIEYNDNRISKYVAQYGKCYVTGEEIGIERVHCHHIVPVKQGGDDKYNNLVIVDWFIHKLIHMTNLNKITHYLRSFNLNKITHYLRSFNLNKKQMDKLNVLRTKAGNEPIVT</sequence>
<dbReference type="SUPFAM" id="SSF56672">
    <property type="entry name" value="DNA/RNA polymerases"/>
    <property type="match status" value="1"/>
</dbReference>
<comment type="caution">
    <text evidence="2">The sequence shown here is derived from an EMBL/GenBank/DDBJ whole genome shotgun (WGS) entry which is preliminary data.</text>
</comment>
<keyword evidence="2" id="KW-0695">RNA-directed DNA polymerase</keyword>
<proteinExistence type="predicted"/>
<protein>
    <submittedName>
        <fullName evidence="2">Group II intron reverse transcriptase/maturase</fullName>
    </submittedName>
</protein>